<evidence type="ECO:0000256" key="2">
    <source>
        <dbReference type="ARBA" id="ARBA00022692"/>
    </source>
</evidence>
<dbReference type="Proteomes" id="UP001500967">
    <property type="component" value="Unassembled WGS sequence"/>
</dbReference>
<dbReference type="Pfam" id="PF03924">
    <property type="entry name" value="CHASE"/>
    <property type="match status" value="1"/>
</dbReference>
<evidence type="ECO:0000256" key="1">
    <source>
        <dbReference type="ARBA" id="ARBA00004370"/>
    </source>
</evidence>
<evidence type="ECO:0000313" key="8">
    <source>
        <dbReference type="Proteomes" id="UP001500967"/>
    </source>
</evidence>
<dbReference type="PROSITE" id="PS50839">
    <property type="entry name" value="CHASE"/>
    <property type="match status" value="1"/>
</dbReference>
<dbReference type="PANTHER" id="PTHR46663">
    <property type="entry name" value="DIGUANYLATE CYCLASE DGCT-RELATED"/>
    <property type="match status" value="1"/>
</dbReference>
<dbReference type="SMART" id="SM00267">
    <property type="entry name" value="GGDEF"/>
    <property type="match status" value="1"/>
</dbReference>
<keyword evidence="4" id="KW-0472">Membrane</keyword>
<organism evidence="7 8">
    <name type="scientific">Cryptosporangium japonicum</name>
    <dbReference type="NCBI Taxonomy" id="80872"/>
    <lineage>
        <taxon>Bacteria</taxon>
        <taxon>Bacillati</taxon>
        <taxon>Actinomycetota</taxon>
        <taxon>Actinomycetes</taxon>
        <taxon>Cryptosporangiales</taxon>
        <taxon>Cryptosporangiaceae</taxon>
        <taxon>Cryptosporangium</taxon>
    </lineage>
</organism>
<keyword evidence="8" id="KW-1185">Reference proteome</keyword>
<dbReference type="InterPro" id="IPR000160">
    <property type="entry name" value="GGDEF_dom"/>
</dbReference>
<comment type="caution">
    <text evidence="7">The sequence shown here is derived from an EMBL/GenBank/DDBJ whole genome shotgun (WGS) entry which is preliminary data.</text>
</comment>
<dbReference type="InterPro" id="IPR029787">
    <property type="entry name" value="Nucleotide_cyclase"/>
</dbReference>
<gene>
    <name evidence="7" type="ORF">GCM10009539_43170</name>
</gene>
<dbReference type="CDD" id="cd01949">
    <property type="entry name" value="GGDEF"/>
    <property type="match status" value="1"/>
</dbReference>
<evidence type="ECO:0000259" key="5">
    <source>
        <dbReference type="PROSITE" id="PS50839"/>
    </source>
</evidence>
<dbReference type="NCBIfam" id="TIGR00254">
    <property type="entry name" value="GGDEF"/>
    <property type="match status" value="1"/>
</dbReference>
<evidence type="ECO:0000256" key="4">
    <source>
        <dbReference type="ARBA" id="ARBA00023136"/>
    </source>
</evidence>
<dbReference type="PANTHER" id="PTHR46663:SF3">
    <property type="entry name" value="SLL0267 PROTEIN"/>
    <property type="match status" value="1"/>
</dbReference>
<dbReference type="EMBL" id="BAAAGX010000016">
    <property type="protein sequence ID" value="GAA0253328.1"/>
    <property type="molecule type" value="Genomic_DNA"/>
</dbReference>
<evidence type="ECO:0000256" key="3">
    <source>
        <dbReference type="ARBA" id="ARBA00022989"/>
    </source>
</evidence>
<dbReference type="InterPro" id="IPR042240">
    <property type="entry name" value="CHASE_sf"/>
</dbReference>
<comment type="subcellular location">
    <subcellularLocation>
        <location evidence="1">Membrane</location>
    </subcellularLocation>
</comment>
<name>A0ABP3E5S1_9ACTN</name>
<feature type="domain" description="CHASE" evidence="5">
    <location>
        <begin position="133"/>
        <end position="243"/>
    </location>
</feature>
<dbReference type="InterPro" id="IPR006189">
    <property type="entry name" value="CHASE_dom"/>
</dbReference>
<reference evidence="8" key="1">
    <citation type="journal article" date="2019" name="Int. J. Syst. Evol. Microbiol.">
        <title>The Global Catalogue of Microorganisms (GCM) 10K type strain sequencing project: providing services to taxonomists for standard genome sequencing and annotation.</title>
        <authorList>
            <consortium name="The Broad Institute Genomics Platform"/>
            <consortium name="The Broad Institute Genome Sequencing Center for Infectious Disease"/>
            <person name="Wu L."/>
            <person name="Ma J."/>
        </authorList>
    </citation>
    <scope>NUCLEOTIDE SEQUENCE [LARGE SCALE GENOMIC DNA]</scope>
    <source>
        <strain evidence="8">JCM 10425</strain>
    </source>
</reference>
<proteinExistence type="predicted"/>
<dbReference type="Gene3D" id="3.30.450.350">
    <property type="entry name" value="CHASE domain"/>
    <property type="match status" value="1"/>
</dbReference>
<dbReference type="InterPro" id="IPR043128">
    <property type="entry name" value="Rev_trsase/Diguanyl_cyclase"/>
</dbReference>
<dbReference type="Pfam" id="PF00990">
    <property type="entry name" value="GGDEF"/>
    <property type="match status" value="1"/>
</dbReference>
<keyword evidence="3" id="KW-1133">Transmembrane helix</keyword>
<keyword evidence="2" id="KW-0812">Transmembrane</keyword>
<evidence type="ECO:0008006" key="9">
    <source>
        <dbReference type="Google" id="ProtNLM"/>
    </source>
</evidence>
<dbReference type="Gene3D" id="3.30.70.270">
    <property type="match status" value="1"/>
</dbReference>
<feature type="domain" description="GGDEF" evidence="6">
    <location>
        <begin position="402"/>
        <end position="534"/>
    </location>
</feature>
<dbReference type="SMART" id="SM01079">
    <property type="entry name" value="CHASE"/>
    <property type="match status" value="1"/>
</dbReference>
<sequence length="534" mass="57356">MVERGRNRRRRSGLALVVAVLVTGSAVTWAAYDVVEAGEDRYSAQVMDRYADELAIAVTDRVVRYGETLRDLAAAIGAQSDLRGDDFARITAGLDNSRLAGAASISFIVPSTTAGTPAVQAYWRARGSTGLALHPTPGRSEHAFVVLERIFDNSATIVGIDLAQRPQPTEALEVARANGTLAISPAFTLLRDEGIPALSRQASVVFAVPVYTGLGSTRPHVFEGWIVMPVRGQDFLSPTLLERGQGAVRVEVAEATAPAAVLTTANPGRLVRDESLTRRRTVVVGQRRWLVTIRPTARLIAATDRGMGRFTLAAGAALTLMLGVLTGVLAGSRGRALQQVDEATAALRLDIARRERVEAQLRERELELQRLAFHDPLTGLANRTLFYDRLTHALATHARAERMVALLFVDLDGFKEVNDRLGHQAGDTVLRTVADRLRVGLRAVDTVARFGGDEFAIILEGLSAAPDARRTAERVLADLQAPIDVDGAQARVSASIGIVLSGADADADELIREADAAMYTAKHAGKNRYVESGA</sequence>
<dbReference type="SUPFAM" id="SSF55073">
    <property type="entry name" value="Nucleotide cyclase"/>
    <property type="match status" value="1"/>
</dbReference>
<protein>
    <recommendedName>
        <fullName evidence="9">GGDEF domain-containing protein</fullName>
    </recommendedName>
</protein>
<dbReference type="InterPro" id="IPR052163">
    <property type="entry name" value="DGC-Regulatory_Protein"/>
</dbReference>
<evidence type="ECO:0000259" key="6">
    <source>
        <dbReference type="PROSITE" id="PS50887"/>
    </source>
</evidence>
<dbReference type="PROSITE" id="PS50887">
    <property type="entry name" value="GGDEF"/>
    <property type="match status" value="1"/>
</dbReference>
<accession>A0ABP3E5S1</accession>
<evidence type="ECO:0000313" key="7">
    <source>
        <dbReference type="EMBL" id="GAA0253328.1"/>
    </source>
</evidence>